<dbReference type="AlphaFoldDB" id="A0A2V0RC69"/>
<organism evidence="2">
    <name type="scientific">viral metagenome</name>
    <dbReference type="NCBI Taxonomy" id="1070528"/>
    <lineage>
        <taxon>unclassified sequences</taxon>
        <taxon>metagenomes</taxon>
        <taxon>organismal metagenomes</taxon>
    </lineage>
</organism>
<reference evidence="2" key="1">
    <citation type="submission" date="2017-04" db="EMBL/GenBank/DDBJ databases">
        <title>Unveiling RNA virosphere associated with marine microorganisms.</title>
        <authorList>
            <person name="Urayama S."/>
            <person name="Takaki Y."/>
            <person name="Nishi S."/>
            <person name="Yoshida Y."/>
            <person name="Deguchi S."/>
            <person name="Takai K."/>
            <person name="Nunoura T."/>
        </authorList>
    </citation>
    <scope>NUCLEOTIDE SEQUENCE</scope>
</reference>
<name>A0A2V0RC69_9ZZZZ</name>
<feature type="region of interest" description="Disordered" evidence="1">
    <location>
        <begin position="22"/>
        <end position="51"/>
    </location>
</feature>
<evidence type="ECO:0000256" key="1">
    <source>
        <dbReference type="SAM" id="MobiDB-lite"/>
    </source>
</evidence>
<comment type="caution">
    <text evidence="2">The sequence shown here is derived from an EMBL/GenBank/DDBJ whole genome shotgun (WGS) entry which is preliminary data.</text>
</comment>
<protein>
    <submittedName>
        <fullName evidence="2">RdRp</fullName>
    </submittedName>
</protein>
<dbReference type="SUPFAM" id="SSF56672">
    <property type="entry name" value="DNA/RNA polymerases"/>
    <property type="match status" value="1"/>
</dbReference>
<evidence type="ECO:0000313" key="2">
    <source>
        <dbReference type="EMBL" id="GBH22881.1"/>
    </source>
</evidence>
<accession>A0A2V0RC69</accession>
<dbReference type="InterPro" id="IPR008686">
    <property type="entry name" value="RNA_pol_mitovir"/>
</dbReference>
<sequence>MINNNYTKQCLTYSLCTISSVSSRQFGSNPSGNRKVTSNKKKTVSPRKSGGSKVVFKNRGIINHNLGLMAPIFNPLTQHSESEIKYYFTKMVEAHNTMIKDLGVVYGTKHYKAICQYCLLLCEGHSPQPVDRVSTGKVDKWPKVFGFLRPVYHSIVPTLSGKVHEPSTRVENLRLLKTLFNVNKVCSDYSGIDVSNLQQRFEIPREWEDSFKEYLLNTMGEPKPLETNSFRVQGFLGNRKGPNGVSKIESAGMEAAKLLSSPLHKHFKTLCVITDNLPFYEYFLQHAEKFTTDYPKYDLNKVILRKLVAVPDKGNKSRTVAICDVWTQMLMEPFENVLKHKMNHEFHDKSAYFDHAEGFTKVNNLERRDDTISIDAEQWTDNFPSRVQYLVVNQRFGQQFAVAWQGLAITCHWNVGNSDEKIKYGKGQGMGTKGSFMAASYSDHHVIEYTYKTHYGQTLPYMKVGDDLVVTDPNNVFVEMYNKLGVPVNLAKTKGLAPNGHFLEFVSRNSWNGDDYSPISPNLVAKSLKQPFYIPTLVGHLKERLPNQKVPTLEAILDCSQEYANSKEKFEAHKVSTIQLMKTYNELSHTNIIDIESEVEVPNLDKLRLSIIKEILQLSTSRVNLMSSGDDADMAMEHFQTFINDEYEDKWLYFIDQKFSLKEIELFNYYDQFHRMSKGISEEAMSEGHIYGDFVAADNHGPMEESYGLHPPYYASDGIILSCLMEAKCKLEGVKIIYDLSSSSPKNSRPMVEMFKSFKQCLKNSMDDEFKTDISSKEKYALSTLGLNRLYKSIQDRLQPCKDTV</sequence>
<proteinExistence type="predicted"/>
<feature type="compositionally biased region" description="Polar residues" evidence="1">
    <location>
        <begin position="22"/>
        <end position="36"/>
    </location>
</feature>
<dbReference type="Pfam" id="PF05919">
    <property type="entry name" value="Mitovir_RNA_pol"/>
    <property type="match status" value="1"/>
</dbReference>
<dbReference type="EMBL" id="BDQE01000143">
    <property type="protein sequence ID" value="GBH22881.1"/>
    <property type="molecule type" value="Genomic_RNA"/>
</dbReference>
<dbReference type="InterPro" id="IPR043502">
    <property type="entry name" value="DNA/RNA_pol_sf"/>
</dbReference>